<dbReference type="PROSITE" id="PS51257">
    <property type="entry name" value="PROKAR_LIPOPROTEIN"/>
    <property type="match status" value="1"/>
</dbReference>
<evidence type="ECO:0000313" key="2">
    <source>
        <dbReference type="Proteomes" id="UP000182692"/>
    </source>
</evidence>
<dbReference type="GeneID" id="35870959"/>
<name>A0A1I5R972_9GAMM</name>
<dbReference type="Pfam" id="PF19795">
    <property type="entry name" value="DUF6279"/>
    <property type="match status" value="1"/>
</dbReference>
<evidence type="ECO:0008006" key="3">
    <source>
        <dbReference type="Google" id="ProtNLM"/>
    </source>
</evidence>
<dbReference type="STRING" id="1121869.SAMN03084138_02463"/>
<dbReference type="EMBL" id="FOWR01000017">
    <property type="protein sequence ID" value="SFP54556.1"/>
    <property type="molecule type" value="Genomic_DNA"/>
</dbReference>
<evidence type="ECO:0000313" key="1">
    <source>
        <dbReference type="EMBL" id="SFP54556.1"/>
    </source>
</evidence>
<reference evidence="1 2" key="1">
    <citation type="submission" date="2016-10" db="EMBL/GenBank/DDBJ databases">
        <authorList>
            <person name="de Groot N.N."/>
        </authorList>
    </citation>
    <scope>NUCLEOTIDE SEQUENCE [LARGE SCALE GENOMIC DNA]</scope>
    <source>
        <strain evidence="1 2">DSM 15893</strain>
    </source>
</reference>
<dbReference type="AlphaFoldDB" id="A0A1I5R972"/>
<sequence length="283" mass="33091">MKRWRLDVRLTLLAIVTVLFLSACTNKLAYNTLPFWIDYYLSDYVDMTSTQQRQLDRDLDAFHSWHRQNELPKIRALLENMESQLETPLSYSEINDYHGVVNQTILASLHGLTPALANLIASLSDEQAEQWLKTIQTNVDEAVEKANEGSSSEQLVRRQETLIERAEYWIDSVNRKQSDQFKEMASYQIEMRPVFYSIRDGLFEELTLIFEERDDPALEQRLNAYFGKLVVFKSDDFQGDMSLYLARRYELLQRMDKHLTETQRKTLRNTLASLSDDLGALEN</sequence>
<protein>
    <recommendedName>
        <fullName evidence="3">Lipoprotein</fullName>
    </recommendedName>
</protein>
<dbReference type="RefSeq" id="WP_074927096.1">
    <property type="nucleotide sequence ID" value="NZ_FOWR01000017.1"/>
</dbReference>
<organism evidence="1 2">
    <name type="scientific">Enterovibrio norvegicus DSM 15893</name>
    <dbReference type="NCBI Taxonomy" id="1121869"/>
    <lineage>
        <taxon>Bacteria</taxon>
        <taxon>Pseudomonadati</taxon>
        <taxon>Pseudomonadota</taxon>
        <taxon>Gammaproteobacteria</taxon>
        <taxon>Vibrionales</taxon>
        <taxon>Vibrionaceae</taxon>
        <taxon>Enterovibrio</taxon>
    </lineage>
</organism>
<gene>
    <name evidence="1" type="ORF">SAMN03084138_02463</name>
</gene>
<dbReference type="Proteomes" id="UP000182692">
    <property type="component" value="Unassembled WGS sequence"/>
</dbReference>
<accession>A0A1I5R972</accession>
<dbReference type="OrthoDB" id="5918733at2"/>
<proteinExistence type="predicted"/>